<comment type="similarity">
    <text evidence="2 6">Belongs to the Mediator complex subunit 10 family.</text>
</comment>
<dbReference type="InterPro" id="IPR019145">
    <property type="entry name" value="Mediator_Med10"/>
</dbReference>
<comment type="subunit">
    <text evidence="6">Component of the Mediator complex.</text>
</comment>
<dbReference type="Proteomes" id="UP000785200">
    <property type="component" value="Unassembled WGS sequence"/>
</dbReference>
<dbReference type="EMBL" id="VNKQ01000003">
    <property type="protein sequence ID" value="KAG0652021.1"/>
    <property type="molecule type" value="Genomic_DNA"/>
</dbReference>
<evidence type="ECO:0000256" key="5">
    <source>
        <dbReference type="ARBA" id="ARBA00023242"/>
    </source>
</evidence>
<dbReference type="Pfam" id="PF09748">
    <property type="entry name" value="Med10"/>
    <property type="match status" value="1"/>
</dbReference>
<gene>
    <name evidence="6" type="primary">MED10</name>
    <name evidence="8" type="ORF">D0Z07_1324</name>
</gene>
<dbReference type="GO" id="GO:0003712">
    <property type="term" value="F:transcription coregulator activity"/>
    <property type="evidence" value="ECO:0007669"/>
    <property type="project" value="InterPro"/>
</dbReference>
<accession>A0A9P7B0B3</accession>
<feature type="region of interest" description="Disordered" evidence="7">
    <location>
        <begin position="1"/>
        <end position="66"/>
    </location>
</feature>
<evidence type="ECO:0000256" key="6">
    <source>
        <dbReference type="RuleBase" id="RU364146"/>
    </source>
</evidence>
<keyword evidence="4 6" id="KW-0804">Transcription</keyword>
<protein>
    <recommendedName>
        <fullName evidence="6">Mediator of RNA polymerase II transcription subunit 10</fullName>
    </recommendedName>
    <alternativeName>
        <fullName evidence="6">Mediator complex subunit 10</fullName>
    </alternativeName>
</protein>
<comment type="subcellular location">
    <subcellularLocation>
        <location evidence="1 6">Nucleus</location>
    </subcellularLocation>
</comment>
<evidence type="ECO:0000313" key="9">
    <source>
        <dbReference type="Proteomes" id="UP000785200"/>
    </source>
</evidence>
<dbReference type="AlphaFoldDB" id="A0A9P7B0B3"/>
<dbReference type="OrthoDB" id="337270at2759"/>
<sequence>MKIIRFKVPKSDDAGGSTSQDAAEARTTLPSETLDELQPPSDLHADNNNLTSSPEKMAPATHSDQKVVEDEIKDVIQDLYQIMVQTTTRCLPQEGPHDCHLLLLEPTPRPPELLTYVDNGRNPDIYTREFAEGARRSNQLIKGKMEAFGEFRDVLATEMAKVYPELRGDIGKILDATGGRRNVVLEPPAEGEDEVPGSG</sequence>
<keyword evidence="3 6" id="KW-0805">Transcription regulation</keyword>
<evidence type="ECO:0000256" key="7">
    <source>
        <dbReference type="SAM" id="MobiDB-lite"/>
    </source>
</evidence>
<organism evidence="8 9">
    <name type="scientific">Hyphodiscus hymeniophilus</name>
    <dbReference type="NCBI Taxonomy" id="353542"/>
    <lineage>
        <taxon>Eukaryota</taxon>
        <taxon>Fungi</taxon>
        <taxon>Dikarya</taxon>
        <taxon>Ascomycota</taxon>
        <taxon>Pezizomycotina</taxon>
        <taxon>Leotiomycetes</taxon>
        <taxon>Helotiales</taxon>
        <taxon>Hyphodiscaceae</taxon>
        <taxon>Hyphodiscus</taxon>
    </lineage>
</organism>
<keyword evidence="9" id="KW-1185">Reference proteome</keyword>
<keyword evidence="5 6" id="KW-0539">Nucleus</keyword>
<keyword evidence="6" id="KW-0010">Activator</keyword>
<name>A0A9P7B0B3_9HELO</name>
<evidence type="ECO:0000256" key="4">
    <source>
        <dbReference type="ARBA" id="ARBA00023163"/>
    </source>
</evidence>
<evidence type="ECO:0000256" key="3">
    <source>
        <dbReference type="ARBA" id="ARBA00023015"/>
    </source>
</evidence>
<comment type="function">
    <text evidence="6">Component of the Mediator complex, a coactivator involved in the regulated transcription of nearly all RNA polymerase II-dependent genes. Mediator functions as a bridge to convey information from gene-specific regulatory proteins to the basal RNA polymerase II transcription machinery. Mediator is recruited to promoters by direct interactions with regulatory proteins and serves as a scaffold for the assembly of a functional preinitiation complex with RNA polymerase II and the general transcription factors.</text>
</comment>
<evidence type="ECO:0000313" key="8">
    <source>
        <dbReference type="EMBL" id="KAG0652021.1"/>
    </source>
</evidence>
<evidence type="ECO:0000256" key="2">
    <source>
        <dbReference type="ARBA" id="ARBA00005389"/>
    </source>
</evidence>
<reference evidence="8" key="1">
    <citation type="submission" date="2019-07" db="EMBL/GenBank/DDBJ databases">
        <title>Hyphodiscus hymeniophilus genome sequencing and assembly.</title>
        <authorList>
            <person name="Kramer G."/>
            <person name="Nodwell J."/>
        </authorList>
    </citation>
    <scope>NUCLEOTIDE SEQUENCE</scope>
    <source>
        <strain evidence="8">ATCC 34498</strain>
    </source>
</reference>
<dbReference type="GO" id="GO:0006357">
    <property type="term" value="P:regulation of transcription by RNA polymerase II"/>
    <property type="evidence" value="ECO:0007669"/>
    <property type="project" value="InterPro"/>
</dbReference>
<proteinExistence type="inferred from homology"/>
<comment type="caution">
    <text evidence="8">The sequence shown here is derived from an EMBL/GenBank/DDBJ whole genome shotgun (WGS) entry which is preliminary data.</text>
</comment>
<dbReference type="GO" id="GO:0016592">
    <property type="term" value="C:mediator complex"/>
    <property type="evidence" value="ECO:0007669"/>
    <property type="project" value="InterPro"/>
</dbReference>
<evidence type="ECO:0000256" key="1">
    <source>
        <dbReference type="ARBA" id="ARBA00004123"/>
    </source>
</evidence>